<dbReference type="EMBL" id="JACGXA010000001">
    <property type="protein sequence ID" value="MBA8801863.1"/>
    <property type="molecule type" value="Genomic_DNA"/>
</dbReference>
<protein>
    <submittedName>
        <fullName evidence="1">Uncharacterized protein</fullName>
    </submittedName>
</protein>
<gene>
    <name evidence="1" type="ORF">FB382_000154</name>
</gene>
<dbReference type="AlphaFoldDB" id="A0A7W3IWF9"/>
<dbReference type="Proteomes" id="UP000580910">
    <property type="component" value="Unassembled WGS sequence"/>
</dbReference>
<comment type="caution">
    <text evidence="1">The sequence shown here is derived from an EMBL/GenBank/DDBJ whole genome shotgun (WGS) entry which is preliminary data.</text>
</comment>
<keyword evidence="2" id="KW-1185">Reference proteome</keyword>
<accession>A0A7W3IWF9</accession>
<evidence type="ECO:0000313" key="2">
    <source>
        <dbReference type="Proteomes" id="UP000580910"/>
    </source>
</evidence>
<sequence length="36" mass="3950">MIWIPMALAAWCVVPFPLAVLVGRALRGSETMVPPR</sequence>
<name>A0A7W3IWF9_9ACTN</name>
<reference evidence="1 2" key="1">
    <citation type="submission" date="2020-07" db="EMBL/GenBank/DDBJ databases">
        <title>Sequencing the genomes of 1000 actinobacteria strains.</title>
        <authorList>
            <person name="Klenk H.-P."/>
        </authorList>
    </citation>
    <scope>NUCLEOTIDE SEQUENCE [LARGE SCALE GENOMIC DNA]</scope>
    <source>
        <strain evidence="1 2">DSM 21349</strain>
    </source>
</reference>
<proteinExistence type="predicted"/>
<evidence type="ECO:0000313" key="1">
    <source>
        <dbReference type="EMBL" id="MBA8801863.1"/>
    </source>
</evidence>
<organism evidence="1 2">
    <name type="scientific">Nocardioides ginsengisegetis</name>
    <dbReference type="NCBI Taxonomy" id="661491"/>
    <lineage>
        <taxon>Bacteria</taxon>
        <taxon>Bacillati</taxon>
        <taxon>Actinomycetota</taxon>
        <taxon>Actinomycetes</taxon>
        <taxon>Propionibacteriales</taxon>
        <taxon>Nocardioidaceae</taxon>
        <taxon>Nocardioides</taxon>
    </lineage>
</organism>